<proteinExistence type="predicted"/>
<dbReference type="Proteomes" id="UP000183832">
    <property type="component" value="Unassembled WGS sequence"/>
</dbReference>
<dbReference type="AlphaFoldDB" id="A0A1J1ILL9"/>
<keyword evidence="2" id="KW-1185">Reference proteome</keyword>
<evidence type="ECO:0000313" key="1">
    <source>
        <dbReference type="EMBL" id="CRL00650.1"/>
    </source>
</evidence>
<evidence type="ECO:0000313" key="2">
    <source>
        <dbReference type="Proteomes" id="UP000183832"/>
    </source>
</evidence>
<sequence>MQVHWKPFRFLAVKMEKEMFLELHHHDLRDSDTFTTLSVWSVTRNTENLLRYTKYGSKCVKVKITQDELTM</sequence>
<gene>
    <name evidence="1" type="ORF">CLUMA_CG013910</name>
</gene>
<dbReference type="EMBL" id="CVRI01000054">
    <property type="protein sequence ID" value="CRL00650.1"/>
    <property type="molecule type" value="Genomic_DNA"/>
</dbReference>
<protein>
    <submittedName>
        <fullName evidence="1">CLUMA_CG013910, isoform A</fullName>
    </submittedName>
</protein>
<organism evidence="1 2">
    <name type="scientific">Clunio marinus</name>
    <dbReference type="NCBI Taxonomy" id="568069"/>
    <lineage>
        <taxon>Eukaryota</taxon>
        <taxon>Metazoa</taxon>
        <taxon>Ecdysozoa</taxon>
        <taxon>Arthropoda</taxon>
        <taxon>Hexapoda</taxon>
        <taxon>Insecta</taxon>
        <taxon>Pterygota</taxon>
        <taxon>Neoptera</taxon>
        <taxon>Endopterygota</taxon>
        <taxon>Diptera</taxon>
        <taxon>Nematocera</taxon>
        <taxon>Chironomoidea</taxon>
        <taxon>Chironomidae</taxon>
        <taxon>Clunio</taxon>
    </lineage>
</organism>
<name>A0A1J1ILL9_9DIPT</name>
<reference evidence="1 2" key="1">
    <citation type="submission" date="2015-04" db="EMBL/GenBank/DDBJ databases">
        <authorList>
            <person name="Syromyatnikov M.Y."/>
            <person name="Popov V.N."/>
        </authorList>
    </citation>
    <scope>NUCLEOTIDE SEQUENCE [LARGE SCALE GENOMIC DNA]</scope>
</reference>
<accession>A0A1J1ILL9</accession>